<dbReference type="HOGENOM" id="CLU_038149_5_0_0"/>
<evidence type="ECO:0000256" key="7">
    <source>
        <dbReference type="ARBA" id="ARBA00022932"/>
    </source>
</evidence>
<keyword evidence="4 12" id="KW-0808">Transferase</keyword>
<keyword evidence="13" id="KW-1185">Reference proteome</keyword>
<dbReference type="PANTHER" id="PTHR30478:SF0">
    <property type="entry name" value="BETA SLIDING CLAMP"/>
    <property type="match status" value="1"/>
</dbReference>
<feature type="domain" description="DNA polymerase III beta sliding clamp central" evidence="10">
    <location>
        <begin position="124"/>
        <end position="236"/>
    </location>
</feature>
<dbReference type="NCBIfam" id="TIGR00663">
    <property type="entry name" value="dnan"/>
    <property type="match status" value="1"/>
</dbReference>
<dbReference type="GO" id="GO:0006271">
    <property type="term" value="P:DNA strand elongation involved in DNA replication"/>
    <property type="evidence" value="ECO:0007669"/>
    <property type="project" value="TreeGrafter"/>
</dbReference>
<dbReference type="Gene3D" id="3.10.150.10">
    <property type="entry name" value="DNA Polymerase III, subunit A, domain 2"/>
    <property type="match status" value="1"/>
</dbReference>
<protein>
    <submittedName>
        <fullName evidence="12">DNA polymerase III, beta subunit</fullName>
        <ecNumber evidence="12">2.7.7.7</ecNumber>
    </submittedName>
</protein>
<dbReference type="InterPro" id="IPR046938">
    <property type="entry name" value="DNA_clamp_sf"/>
</dbReference>
<dbReference type="AlphaFoldDB" id="E3HDU2"/>
<dbReference type="EMBL" id="CP002282">
    <property type="protein sequence ID" value="ADO84278.1"/>
    <property type="molecule type" value="Genomic_DNA"/>
</dbReference>
<evidence type="ECO:0000259" key="9">
    <source>
        <dbReference type="Pfam" id="PF00712"/>
    </source>
</evidence>
<dbReference type="InterPro" id="IPR022634">
    <property type="entry name" value="DNA_polIII_beta_N"/>
</dbReference>
<dbReference type="Pfam" id="PF02768">
    <property type="entry name" value="DNA_pol3_beta_3"/>
    <property type="match status" value="1"/>
</dbReference>
<comment type="subcellular location">
    <subcellularLocation>
        <location evidence="1">Cytoplasm</location>
    </subcellularLocation>
</comment>
<keyword evidence="3" id="KW-0963">Cytoplasm</keyword>
<evidence type="ECO:0000256" key="6">
    <source>
        <dbReference type="ARBA" id="ARBA00022705"/>
    </source>
</evidence>
<dbReference type="GO" id="GO:0003887">
    <property type="term" value="F:DNA-directed DNA polymerase activity"/>
    <property type="evidence" value="ECO:0007669"/>
    <property type="project" value="UniProtKB-KW"/>
</dbReference>
<evidence type="ECO:0000259" key="11">
    <source>
        <dbReference type="Pfam" id="PF02768"/>
    </source>
</evidence>
<dbReference type="Proteomes" id="UP000006875">
    <property type="component" value="Plasmid pILYOP01"/>
</dbReference>
<gene>
    <name evidence="12" type="ordered locus">Ilyop_2519</name>
</gene>
<dbReference type="SMART" id="SM00480">
    <property type="entry name" value="POL3Bc"/>
    <property type="match status" value="1"/>
</dbReference>
<evidence type="ECO:0000313" key="13">
    <source>
        <dbReference type="Proteomes" id="UP000006875"/>
    </source>
</evidence>
<comment type="similarity">
    <text evidence="2">Belongs to the beta sliding clamp family.</text>
</comment>
<dbReference type="GO" id="GO:0008408">
    <property type="term" value="F:3'-5' exonuclease activity"/>
    <property type="evidence" value="ECO:0007669"/>
    <property type="project" value="InterPro"/>
</dbReference>
<organism evidence="12 13">
    <name type="scientific">Ilyobacter polytropus (strain ATCC 51220 / DSM 2926 / LMG 16218 / CuHBu1)</name>
    <dbReference type="NCBI Taxonomy" id="572544"/>
    <lineage>
        <taxon>Bacteria</taxon>
        <taxon>Fusobacteriati</taxon>
        <taxon>Fusobacteriota</taxon>
        <taxon>Fusobacteriia</taxon>
        <taxon>Fusobacteriales</taxon>
        <taxon>Fusobacteriaceae</taxon>
        <taxon>Ilyobacter</taxon>
    </lineage>
</organism>
<dbReference type="GO" id="GO:0005737">
    <property type="term" value="C:cytoplasm"/>
    <property type="evidence" value="ECO:0007669"/>
    <property type="project" value="UniProtKB-SubCell"/>
</dbReference>
<dbReference type="GO" id="GO:0003677">
    <property type="term" value="F:DNA binding"/>
    <property type="evidence" value="ECO:0007669"/>
    <property type="project" value="UniProtKB-KW"/>
</dbReference>
<dbReference type="KEGG" id="ipo:Ilyop_2519"/>
<evidence type="ECO:0000259" key="10">
    <source>
        <dbReference type="Pfam" id="PF02767"/>
    </source>
</evidence>
<keyword evidence="7" id="KW-0239">DNA-directed DNA polymerase</keyword>
<dbReference type="InterPro" id="IPR022637">
    <property type="entry name" value="DNA_polIII_beta_cen"/>
</dbReference>
<evidence type="ECO:0000256" key="3">
    <source>
        <dbReference type="ARBA" id="ARBA00022490"/>
    </source>
</evidence>
<dbReference type="PANTHER" id="PTHR30478">
    <property type="entry name" value="DNA POLYMERASE III SUBUNIT BETA"/>
    <property type="match status" value="1"/>
</dbReference>
<sequence>MKIRVNREELIKLLSNLSVVIKENSIKPVISGTKLEAKNGMAVFTGSNLEFSFISSIPAQIENEGVTVFKIPLILEYIKLLEVENLDITVSEGKLLIHRAEFSIMDWEEYPEIKQPESENIFEVESQEIISAFEKVKFSAFPTADNLAINCIRMACDDNELNMISTDSYRLTKYFLETPCKSKMEVSIPLESVNIICKLLKDSEEKASFGVKNGILTIKKGNSFMSTRLIELPFPDYKTIFKNMSYTKNIELNTADFKGSMKKVLTVAKRNIETKNGAIFEFKGNRLISTVSSGSAKTVQKIDTIKEGEDFKASLNVKFVYDFISNIQKNILIKATNSSSMFIMEEAGNKNYKYILMPLALRD</sequence>
<dbReference type="RefSeq" id="WP_013388937.1">
    <property type="nucleotide sequence ID" value="NC_014633.1"/>
</dbReference>
<keyword evidence="12" id="KW-0614">Plasmid</keyword>
<dbReference type="OrthoDB" id="90244at2"/>
<evidence type="ECO:0000256" key="4">
    <source>
        <dbReference type="ARBA" id="ARBA00022679"/>
    </source>
</evidence>
<reference evidence="12 13" key="1">
    <citation type="journal article" date="2010" name="Stand. Genomic Sci.">
        <title>Complete genome sequence of Ilyobacter polytropus type strain (CuHbu1).</title>
        <authorList>
            <person name="Sikorski J."/>
            <person name="Chertkov O."/>
            <person name="Lapidus A."/>
            <person name="Nolan M."/>
            <person name="Lucas S."/>
            <person name="Del Rio T.G."/>
            <person name="Tice H."/>
            <person name="Cheng J.F."/>
            <person name="Tapia R."/>
            <person name="Han C."/>
            <person name="Goodwin L."/>
            <person name="Pitluck S."/>
            <person name="Liolios K."/>
            <person name="Ivanova N."/>
            <person name="Mavromatis K."/>
            <person name="Mikhailova N."/>
            <person name="Pati A."/>
            <person name="Chen A."/>
            <person name="Palaniappan K."/>
            <person name="Land M."/>
            <person name="Hauser L."/>
            <person name="Chang Y.J."/>
            <person name="Jeffries C.D."/>
            <person name="Brambilla E."/>
            <person name="Yasawong M."/>
            <person name="Rohde M."/>
            <person name="Pukall R."/>
            <person name="Spring S."/>
            <person name="Goker M."/>
            <person name="Woyke T."/>
            <person name="Bristow J."/>
            <person name="Eisen J.A."/>
            <person name="Markowitz V."/>
            <person name="Hugenholtz P."/>
            <person name="Kyrpides N.C."/>
            <person name="Klenk H.P."/>
        </authorList>
    </citation>
    <scope>NUCLEOTIDE SEQUENCE [LARGE SCALE GENOMIC DNA]</scope>
    <source>
        <strain evidence="13">ATCC 51220 / DSM 2926 / LMG 16218 / CuHBu1</strain>
        <plasmid evidence="13">pILYOP01</plasmid>
    </source>
</reference>
<dbReference type="InterPro" id="IPR001001">
    <property type="entry name" value="DNA_polIII_beta"/>
</dbReference>
<proteinExistence type="inferred from homology"/>
<dbReference type="Pfam" id="PF02767">
    <property type="entry name" value="DNA_pol3_beta_2"/>
    <property type="match status" value="1"/>
</dbReference>
<dbReference type="Gene3D" id="3.70.10.10">
    <property type="match status" value="1"/>
</dbReference>
<dbReference type="EC" id="2.7.7.7" evidence="12"/>
<evidence type="ECO:0000256" key="8">
    <source>
        <dbReference type="ARBA" id="ARBA00023125"/>
    </source>
</evidence>
<keyword evidence="6" id="KW-0235">DNA replication</keyword>
<evidence type="ECO:0000256" key="2">
    <source>
        <dbReference type="ARBA" id="ARBA00010752"/>
    </source>
</evidence>
<name>E3HDU2_ILYPC</name>
<evidence type="ECO:0000256" key="1">
    <source>
        <dbReference type="ARBA" id="ARBA00004496"/>
    </source>
</evidence>
<dbReference type="GO" id="GO:0009360">
    <property type="term" value="C:DNA polymerase III complex"/>
    <property type="evidence" value="ECO:0007669"/>
    <property type="project" value="InterPro"/>
</dbReference>
<dbReference type="Pfam" id="PF00712">
    <property type="entry name" value="DNA_pol3_beta"/>
    <property type="match status" value="1"/>
</dbReference>
<evidence type="ECO:0000256" key="5">
    <source>
        <dbReference type="ARBA" id="ARBA00022695"/>
    </source>
</evidence>
<dbReference type="InterPro" id="IPR022635">
    <property type="entry name" value="DNA_polIII_beta_C"/>
</dbReference>
<keyword evidence="8" id="KW-0238">DNA-binding</keyword>
<dbReference type="SUPFAM" id="SSF55979">
    <property type="entry name" value="DNA clamp"/>
    <property type="match status" value="3"/>
</dbReference>
<accession>E3HDU2</accession>
<keyword evidence="5 12" id="KW-0548">Nucleotidyltransferase</keyword>
<dbReference type="CDD" id="cd00140">
    <property type="entry name" value="beta_clamp"/>
    <property type="match status" value="1"/>
</dbReference>
<evidence type="ECO:0000313" key="12">
    <source>
        <dbReference type="EMBL" id="ADO84278.1"/>
    </source>
</evidence>
<feature type="domain" description="DNA polymerase III beta sliding clamp N-terminal" evidence="9">
    <location>
        <begin position="1"/>
        <end position="113"/>
    </location>
</feature>
<geneLocation type="plasmid" evidence="12 13">
    <name>pILYOP01</name>
</geneLocation>
<feature type="domain" description="DNA polymerase III beta sliding clamp C-terminal" evidence="11">
    <location>
        <begin position="246"/>
        <end position="359"/>
    </location>
</feature>